<dbReference type="Gene3D" id="1.10.287.3980">
    <property type="match status" value="1"/>
</dbReference>
<dbReference type="GO" id="GO:1990904">
    <property type="term" value="C:ribonucleoprotein complex"/>
    <property type="evidence" value="ECO:0007669"/>
    <property type="project" value="UniProtKB-KW"/>
</dbReference>
<dbReference type="NCBIfam" id="TIGR01030">
    <property type="entry name" value="rpmH_bact"/>
    <property type="match status" value="1"/>
</dbReference>
<gene>
    <name evidence="4" type="ORF">NLU13_9626</name>
</gene>
<evidence type="ECO:0000256" key="1">
    <source>
        <dbReference type="ARBA" id="ARBA00010111"/>
    </source>
</evidence>
<comment type="similarity">
    <text evidence="1">Belongs to the bacterial ribosomal protein bL34 family.</text>
</comment>
<dbReference type="InterPro" id="IPR000271">
    <property type="entry name" value="Ribosomal_bL34"/>
</dbReference>
<evidence type="ECO:0000256" key="2">
    <source>
        <dbReference type="ARBA" id="ARBA00022980"/>
    </source>
</evidence>
<evidence type="ECO:0000313" key="4">
    <source>
        <dbReference type="EMBL" id="KAK0383715.1"/>
    </source>
</evidence>
<comment type="caution">
    <text evidence="4">The sequence shown here is derived from an EMBL/GenBank/DDBJ whole genome shotgun (WGS) entry which is preliminary data.</text>
</comment>
<name>A0AA39GAH5_SARSR</name>
<reference evidence="4" key="1">
    <citation type="submission" date="2022-10" db="EMBL/GenBank/DDBJ databases">
        <title>Determination and structural analysis of whole genome sequence of Sarocladium strictum F4-1.</title>
        <authorList>
            <person name="Hu L."/>
            <person name="Jiang Y."/>
        </authorList>
    </citation>
    <scope>NUCLEOTIDE SEQUENCE</scope>
    <source>
        <strain evidence="4">F4-1</strain>
    </source>
</reference>
<dbReference type="HAMAP" id="MF_00391">
    <property type="entry name" value="Ribosomal_bL34"/>
    <property type="match status" value="1"/>
</dbReference>
<dbReference type="EMBL" id="JAPDFR010000009">
    <property type="protein sequence ID" value="KAK0383715.1"/>
    <property type="molecule type" value="Genomic_DNA"/>
</dbReference>
<evidence type="ECO:0008006" key="6">
    <source>
        <dbReference type="Google" id="ProtNLM"/>
    </source>
</evidence>
<sequence length="128" mass="14233">MNSLTRSVTRLARPIAASAVPQSSRTFTTFTPLRPTLSSSPSLAIRPNLTSFTPPAASCSADLVPKTAISAHPALCDMQVRCGPRNTMNGHTRLIQKRRSGFLARMRSKTGRKILMRRRVKNRKRMAW</sequence>
<dbReference type="AlphaFoldDB" id="A0AA39GAH5"/>
<evidence type="ECO:0000313" key="5">
    <source>
        <dbReference type="Proteomes" id="UP001175261"/>
    </source>
</evidence>
<keyword evidence="2" id="KW-0689">Ribosomal protein</keyword>
<evidence type="ECO:0000256" key="3">
    <source>
        <dbReference type="ARBA" id="ARBA00023274"/>
    </source>
</evidence>
<accession>A0AA39GAH5</accession>
<keyword evidence="3" id="KW-0687">Ribonucleoprotein</keyword>
<proteinExistence type="inferred from homology"/>
<organism evidence="4 5">
    <name type="scientific">Sarocladium strictum</name>
    <name type="common">Black bundle disease fungus</name>
    <name type="synonym">Acremonium strictum</name>
    <dbReference type="NCBI Taxonomy" id="5046"/>
    <lineage>
        <taxon>Eukaryota</taxon>
        <taxon>Fungi</taxon>
        <taxon>Dikarya</taxon>
        <taxon>Ascomycota</taxon>
        <taxon>Pezizomycotina</taxon>
        <taxon>Sordariomycetes</taxon>
        <taxon>Hypocreomycetidae</taxon>
        <taxon>Hypocreales</taxon>
        <taxon>Sarocladiaceae</taxon>
        <taxon>Sarocladium</taxon>
    </lineage>
</organism>
<keyword evidence="5" id="KW-1185">Reference proteome</keyword>
<protein>
    <recommendedName>
        <fullName evidence="6">Ribosomal protein L34</fullName>
    </recommendedName>
</protein>
<dbReference type="GO" id="GO:0003735">
    <property type="term" value="F:structural constituent of ribosome"/>
    <property type="evidence" value="ECO:0007669"/>
    <property type="project" value="InterPro"/>
</dbReference>
<dbReference type="Pfam" id="PF00468">
    <property type="entry name" value="Ribosomal_L34"/>
    <property type="match status" value="1"/>
</dbReference>
<dbReference type="GO" id="GO:0005840">
    <property type="term" value="C:ribosome"/>
    <property type="evidence" value="ECO:0007669"/>
    <property type="project" value="UniProtKB-KW"/>
</dbReference>
<dbReference type="GO" id="GO:0006412">
    <property type="term" value="P:translation"/>
    <property type="evidence" value="ECO:0007669"/>
    <property type="project" value="InterPro"/>
</dbReference>
<dbReference type="Proteomes" id="UP001175261">
    <property type="component" value="Unassembled WGS sequence"/>
</dbReference>